<dbReference type="InterPro" id="IPR013558">
    <property type="entry name" value="CTNNB1-bd_N"/>
</dbReference>
<sequence>MPQLSGGGGGDPELCATDEMIPFKDEGDPHKEQIFAELSHSEEEGTWQTSSHPWSRVREQPQQQLDSPKYHKIHIMKNTETIRMMKNIFPLYTEAITHTLVLILISTMFDPGLVRTGPASMGTATYLTDVGGNSSAKSKNQKRQQSTSDEWRYIEASCIIKGPHSGQRRKGAVGASSVLTQSASSPSRRRRDANKRARAKQGTVKHQDLYGKGHPYTGYPGYIMMTNMSNDYMNNGSLSPPMPRTSQRDRLSEAQRLRGALSCPVVACVCTS</sequence>
<dbReference type="AlphaFoldDB" id="A0AAW0PSH8"/>
<dbReference type="Gene3D" id="4.10.900.10">
    <property type="entry name" value="TCF3-CBD (Catenin binding domain)"/>
    <property type="match status" value="1"/>
</dbReference>
<keyword evidence="2" id="KW-0805">Transcription regulation</keyword>
<reference evidence="10" key="1">
    <citation type="submission" date="2024-04" db="EMBL/GenBank/DDBJ databases">
        <title>Salinicola lusitanus LLJ914,a marine bacterium isolated from the Okinawa Trough.</title>
        <authorList>
            <person name="Li J."/>
        </authorList>
    </citation>
    <scope>NUCLEOTIDE SEQUENCE [LARGE SCALE GENOMIC DNA]</scope>
</reference>
<evidence type="ECO:0000256" key="2">
    <source>
        <dbReference type="ARBA" id="ARBA00023015"/>
    </source>
</evidence>
<feature type="compositionally biased region" description="Gly residues" evidence="7">
    <location>
        <begin position="1"/>
        <end position="11"/>
    </location>
</feature>
<feature type="compositionally biased region" description="Basic residues" evidence="7">
    <location>
        <begin position="187"/>
        <end position="199"/>
    </location>
</feature>
<dbReference type="GO" id="GO:0060429">
    <property type="term" value="P:epithelium development"/>
    <property type="evidence" value="ECO:0007669"/>
    <property type="project" value="UniProtKB-ARBA"/>
</dbReference>
<evidence type="ECO:0000313" key="9">
    <source>
        <dbReference type="EMBL" id="KAK7930508.1"/>
    </source>
</evidence>
<dbReference type="GO" id="GO:0060070">
    <property type="term" value="P:canonical Wnt signaling pathway"/>
    <property type="evidence" value="ECO:0007669"/>
    <property type="project" value="TreeGrafter"/>
</dbReference>
<evidence type="ECO:0000256" key="6">
    <source>
        <dbReference type="ARBA" id="ARBA00023242"/>
    </source>
</evidence>
<dbReference type="GO" id="GO:0000785">
    <property type="term" value="C:chromatin"/>
    <property type="evidence" value="ECO:0007669"/>
    <property type="project" value="TreeGrafter"/>
</dbReference>
<dbReference type="Pfam" id="PF08347">
    <property type="entry name" value="CTNNB1_binding"/>
    <property type="match status" value="2"/>
</dbReference>
<proteinExistence type="predicted"/>
<comment type="caution">
    <text evidence="9">The sequence shown here is derived from an EMBL/GenBank/DDBJ whole genome shotgun (WGS) entry which is preliminary data.</text>
</comment>
<evidence type="ECO:0000259" key="8">
    <source>
        <dbReference type="Pfam" id="PF08347"/>
    </source>
</evidence>
<evidence type="ECO:0000256" key="5">
    <source>
        <dbReference type="ARBA" id="ARBA00023163"/>
    </source>
</evidence>
<feature type="region of interest" description="Disordered" evidence="7">
    <location>
        <begin position="163"/>
        <end position="211"/>
    </location>
</feature>
<dbReference type="InterPro" id="IPR024940">
    <property type="entry name" value="TCF/LEF"/>
</dbReference>
<dbReference type="Proteomes" id="UP001460270">
    <property type="component" value="Unassembled WGS sequence"/>
</dbReference>
<keyword evidence="6" id="KW-0539">Nucleus</keyword>
<dbReference type="EMBL" id="JBBPFD010000004">
    <property type="protein sequence ID" value="KAK7930508.1"/>
    <property type="molecule type" value="Genomic_DNA"/>
</dbReference>
<protein>
    <recommendedName>
        <fullName evidence="8">CTNNB1 binding N-teminal domain-containing protein</fullName>
    </recommendedName>
</protein>
<name>A0AAW0PSH8_9GOBI</name>
<dbReference type="PANTHER" id="PTHR10373:SF11">
    <property type="entry name" value="LYMPHOID ENHANCER-BINDING FACTOR 1"/>
    <property type="match status" value="1"/>
</dbReference>
<keyword evidence="10" id="KW-1185">Reference proteome</keyword>
<evidence type="ECO:0000313" key="10">
    <source>
        <dbReference type="Proteomes" id="UP001460270"/>
    </source>
</evidence>
<dbReference type="GO" id="GO:1990907">
    <property type="term" value="C:beta-catenin-TCF complex"/>
    <property type="evidence" value="ECO:0007669"/>
    <property type="project" value="TreeGrafter"/>
</dbReference>
<evidence type="ECO:0000256" key="3">
    <source>
        <dbReference type="ARBA" id="ARBA00023125"/>
    </source>
</evidence>
<dbReference type="GO" id="GO:0000981">
    <property type="term" value="F:DNA-binding transcription factor activity, RNA polymerase II-specific"/>
    <property type="evidence" value="ECO:0007669"/>
    <property type="project" value="TreeGrafter"/>
</dbReference>
<comment type="subcellular location">
    <subcellularLocation>
        <location evidence="1">Nucleus</location>
    </subcellularLocation>
</comment>
<accession>A0AAW0PSH8</accession>
<dbReference type="PANTHER" id="PTHR10373">
    <property type="entry name" value="TRANSCRIPTION FACTOR 7 FAMILY MEMBER"/>
    <property type="match status" value="1"/>
</dbReference>
<keyword evidence="4" id="KW-0010">Activator</keyword>
<feature type="domain" description="CTNNB1 binding N-teminal" evidence="8">
    <location>
        <begin position="185"/>
        <end position="245"/>
    </location>
</feature>
<evidence type="ECO:0000256" key="7">
    <source>
        <dbReference type="SAM" id="MobiDB-lite"/>
    </source>
</evidence>
<dbReference type="InterPro" id="IPR027397">
    <property type="entry name" value="Catenin-bd_sf"/>
</dbReference>
<evidence type="ECO:0000256" key="4">
    <source>
        <dbReference type="ARBA" id="ARBA00023159"/>
    </source>
</evidence>
<gene>
    <name evidence="9" type="ORF">WMY93_006903</name>
</gene>
<keyword evidence="5" id="KW-0804">Transcription</keyword>
<evidence type="ECO:0000256" key="1">
    <source>
        <dbReference type="ARBA" id="ARBA00004123"/>
    </source>
</evidence>
<feature type="region of interest" description="Disordered" evidence="7">
    <location>
        <begin position="1"/>
        <end position="28"/>
    </location>
</feature>
<organism evidence="9 10">
    <name type="scientific">Mugilogobius chulae</name>
    <name type="common">yellowstripe goby</name>
    <dbReference type="NCBI Taxonomy" id="88201"/>
    <lineage>
        <taxon>Eukaryota</taxon>
        <taxon>Metazoa</taxon>
        <taxon>Chordata</taxon>
        <taxon>Craniata</taxon>
        <taxon>Vertebrata</taxon>
        <taxon>Euteleostomi</taxon>
        <taxon>Actinopterygii</taxon>
        <taxon>Neopterygii</taxon>
        <taxon>Teleostei</taxon>
        <taxon>Neoteleostei</taxon>
        <taxon>Acanthomorphata</taxon>
        <taxon>Gobiaria</taxon>
        <taxon>Gobiiformes</taxon>
        <taxon>Gobioidei</taxon>
        <taxon>Gobiidae</taxon>
        <taxon>Gobionellinae</taxon>
        <taxon>Mugilogobius</taxon>
    </lineage>
</organism>
<feature type="domain" description="CTNNB1 binding N-teminal" evidence="8">
    <location>
        <begin position="6"/>
        <end position="45"/>
    </location>
</feature>
<keyword evidence="3" id="KW-0238">DNA-binding</keyword>
<dbReference type="GO" id="GO:0000978">
    <property type="term" value="F:RNA polymerase II cis-regulatory region sequence-specific DNA binding"/>
    <property type="evidence" value="ECO:0007669"/>
    <property type="project" value="TreeGrafter"/>
</dbReference>